<dbReference type="HAMAP" id="MF_00133">
    <property type="entry name" value="Trp_synth_beta"/>
    <property type="match status" value="1"/>
</dbReference>
<evidence type="ECO:0000256" key="6">
    <source>
        <dbReference type="ARBA" id="ARBA00022822"/>
    </source>
</evidence>
<keyword evidence="9 11" id="KW-0456">Lyase</keyword>
<dbReference type="PANTHER" id="PTHR48077">
    <property type="entry name" value="TRYPTOPHAN SYNTHASE-RELATED"/>
    <property type="match status" value="1"/>
</dbReference>
<keyword evidence="5 11" id="KW-0028">Amino-acid biosynthesis</keyword>
<reference evidence="14" key="1">
    <citation type="journal article" date="2019" name="Int. J. Syst. Evol. Microbiol.">
        <title>The Global Catalogue of Microorganisms (GCM) 10K type strain sequencing project: providing services to taxonomists for standard genome sequencing and annotation.</title>
        <authorList>
            <consortium name="The Broad Institute Genomics Platform"/>
            <consortium name="The Broad Institute Genome Sequencing Center for Infectious Disease"/>
            <person name="Wu L."/>
            <person name="Ma J."/>
        </authorList>
    </citation>
    <scope>NUCLEOTIDE SEQUENCE [LARGE SCALE GENOMIC DNA]</scope>
    <source>
        <strain evidence="14">KCTC 42742</strain>
    </source>
</reference>
<dbReference type="EC" id="4.2.1.20" evidence="11"/>
<dbReference type="InterPro" id="IPR006653">
    <property type="entry name" value="Trp_synth_b_CS"/>
</dbReference>
<evidence type="ECO:0000256" key="3">
    <source>
        <dbReference type="ARBA" id="ARBA00009982"/>
    </source>
</evidence>
<comment type="cofactor">
    <cofactor evidence="1 11">
        <name>pyridoxal 5'-phosphate</name>
        <dbReference type="ChEBI" id="CHEBI:597326"/>
    </cofactor>
</comment>
<sequence length="400" mass="42833">MSQYDFPDARGHFGPYGGVYVAETLMAALDELKAEYARAKADPAFWQEYHYELKHFVGRPSPVYHAKRWSELLGGAQIFLKREDLNHTGAHKINNAIGQALLARSMGKKRVIAETGAGQHGVATATVAARYGMECVVYMGAEDIKRQAPNVFRMKLLGATVVPVESGSKTLKDALNEAMRDWVTNIDTTFYILGTAAGPHPYPMLVRDFVSVIGEEAKVQMPEILGRQPDVVMACVGGGSNAIGTFHPYLDVPGVRLVGVEPAGDGLETGRHAAPLASNAPAGVLHGSRSYLMQDANGQVIETHSISAGLDYPGVGPEHSWLKDSGRAEYVAVTDTEALAAFHDCCRLEGIIPALESSHALAQAVKLAPTMAKDKAILVTLSGRGDKDINTVAGLMGLTL</sequence>
<dbReference type="Gene3D" id="3.40.50.1100">
    <property type="match status" value="2"/>
</dbReference>
<name>A0ABV7RCM5_9NEIS</name>
<keyword evidence="8 11" id="KW-0057">Aromatic amino acid biosynthesis</keyword>
<evidence type="ECO:0000313" key="14">
    <source>
        <dbReference type="Proteomes" id="UP001595741"/>
    </source>
</evidence>
<evidence type="ECO:0000256" key="1">
    <source>
        <dbReference type="ARBA" id="ARBA00001933"/>
    </source>
</evidence>
<comment type="caution">
    <text evidence="13">The sequence shown here is derived from an EMBL/GenBank/DDBJ whole genome shotgun (WGS) entry which is preliminary data.</text>
</comment>
<keyword evidence="7 11" id="KW-0663">Pyridoxal phosphate</keyword>
<evidence type="ECO:0000256" key="2">
    <source>
        <dbReference type="ARBA" id="ARBA00004733"/>
    </source>
</evidence>
<feature type="domain" description="Tryptophan synthase beta chain-like PALP" evidence="12">
    <location>
        <begin position="58"/>
        <end position="383"/>
    </location>
</feature>
<organism evidence="13 14">
    <name type="scientific">Vogesella facilis</name>
    <dbReference type="NCBI Taxonomy" id="1655232"/>
    <lineage>
        <taxon>Bacteria</taxon>
        <taxon>Pseudomonadati</taxon>
        <taxon>Pseudomonadota</taxon>
        <taxon>Betaproteobacteria</taxon>
        <taxon>Neisseriales</taxon>
        <taxon>Chromobacteriaceae</taxon>
        <taxon>Vogesella</taxon>
    </lineage>
</organism>
<accession>A0ABV7RCM5</accession>
<proteinExistence type="inferred from homology"/>
<dbReference type="InterPro" id="IPR006654">
    <property type="entry name" value="Trp_synth_beta"/>
</dbReference>
<dbReference type="InterPro" id="IPR001926">
    <property type="entry name" value="TrpB-like_PALP"/>
</dbReference>
<comment type="pathway">
    <text evidence="2 11">Amino-acid biosynthesis; L-tryptophan biosynthesis; L-tryptophan from chorismate: step 5/5.</text>
</comment>
<dbReference type="RefSeq" id="WP_386090074.1">
    <property type="nucleotide sequence ID" value="NZ_JBHRXN010000013.1"/>
</dbReference>
<gene>
    <name evidence="11 13" type="primary">trpB</name>
    <name evidence="13" type="ORF">ACFOLG_07095</name>
</gene>
<dbReference type="SUPFAM" id="SSF53686">
    <property type="entry name" value="Tryptophan synthase beta subunit-like PLP-dependent enzymes"/>
    <property type="match status" value="1"/>
</dbReference>
<evidence type="ECO:0000256" key="11">
    <source>
        <dbReference type="HAMAP-Rule" id="MF_00133"/>
    </source>
</evidence>
<evidence type="ECO:0000259" key="12">
    <source>
        <dbReference type="Pfam" id="PF00291"/>
    </source>
</evidence>
<dbReference type="GO" id="GO:0004834">
    <property type="term" value="F:tryptophan synthase activity"/>
    <property type="evidence" value="ECO:0007669"/>
    <property type="project" value="UniProtKB-EC"/>
</dbReference>
<dbReference type="EMBL" id="JBHRXN010000013">
    <property type="protein sequence ID" value="MFC3531950.1"/>
    <property type="molecule type" value="Genomic_DNA"/>
</dbReference>
<dbReference type="PIRSF" id="PIRSF001413">
    <property type="entry name" value="Trp_syn_beta"/>
    <property type="match status" value="1"/>
</dbReference>
<evidence type="ECO:0000256" key="8">
    <source>
        <dbReference type="ARBA" id="ARBA00023141"/>
    </source>
</evidence>
<dbReference type="Proteomes" id="UP001595741">
    <property type="component" value="Unassembled WGS sequence"/>
</dbReference>
<feature type="modified residue" description="N6-(pyridoxal phosphate)lysine" evidence="11">
    <location>
        <position position="92"/>
    </location>
</feature>
<evidence type="ECO:0000256" key="4">
    <source>
        <dbReference type="ARBA" id="ARBA00011270"/>
    </source>
</evidence>
<evidence type="ECO:0000256" key="5">
    <source>
        <dbReference type="ARBA" id="ARBA00022605"/>
    </source>
</evidence>
<dbReference type="InterPro" id="IPR023026">
    <property type="entry name" value="Trp_synth_beta/beta-like"/>
</dbReference>
<dbReference type="Pfam" id="PF00291">
    <property type="entry name" value="PALP"/>
    <property type="match status" value="1"/>
</dbReference>
<dbReference type="NCBIfam" id="TIGR00263">
    <property type="entry name" value="trpB"/>
    <property type="match status" value="1"/>
</dbReference>
<protein>
    <recommendedName>
        <fullName evidence="11">Tryptophan synthase beta chain</fullName>
        <ecNumber evidence="11">4.2.1.20</ecNumber>
    </recommendedName>
</protein>
<evidence type="ECO:0000256" key="10">
    <source>
        <dbReference type="ARBA" id="ARBA00049047"/>
    </source>
</evidence>
<evidence type="ECO:0000256" key="7">
    <source>
        <dbReference type="ARBA" id="ARBA00022898"/>
    </source>
</evidence>
<evidence type="ECO:0000256" key="9">
    <source>
        <dbReference type="ARBA" id="ARBA00023239"/>
    </source>
</evidence>
<dbReference type="InterPro" id="IPR036052">
    <property type="entry name" value="TrpB-like_PALP_sf"/>
</dbReference>
<keyword evidence="6 11" id="KW-0822">Tryptophan biosynthesis</keyword>
<dbReference type="PANTHER" id="PTHR48077:SF3">
    <property type="entry name" value="TRYPTOPHAN SYNTHASE"/>
    <property type="match status" value="1"/>
</dbReference>
<dbReference type="PROSITE" id="PS00168">
    <property type="entry name" value="TRP_SYNTHASE_BETA"/>
    <property type="match status" value="1"/>
</dbReference>
<comment type="subunit">
    <text evidence="4 11">Tetramer of two alpha and two beta chains.</text>
</comment>
<comment type="similarity">
    <text evidence="3 11">Belongs to the TrpB family.</text>
</comment>
<keyword evidence="14" id="KW-1185">Reference proteome</keyword>
<comment type="catalytic activity">
    <reaction evidence="10 11">
        <text>(1S,2R)-1-C-(indol-3-yl)glycerol 3-phosphate + L-serine = D-glyceraldehyde 3-phosphate + L-tryptophan + H2O</text>
        <dbReference type="Rhea" id="RHEA:10532"/>
        <dbReference type="ChEBI" id="CHEBI:15377"/>
        <dbReference type="ChEBI" id="CHEBI:33384"/>
        <dbReference type="ChEBI" id="CHEBI:57912"/>
        <dbReference type="ChEBI" id="CHEBI:58866"/>
        <dbReference type="ChEBI" id="CHEBI:59776"/>
        <dbReference type="EC" id="4.2.1.20"/>
    </reaction>
</comment>
<dbReference type="CDD" id="cd06446">
    <property type="entry name" value="Trp-synth_B"/>
    <property type="match status" value="1"/>
</dbReference>
<comment type="function">
    <text evidence="11">The beta subunit is responsible for the synthesis of L-tryptophan from indole and L-serine.</text>
</comment>
<evidence type="ECO:0000313" key="13">
    <source>
        <dbReference type="EMBL" id="MFC3531950.1"/>
    </source>
</evidence>